<accession>A0A2H3JLH0</accession>
<evidence type="ECO:0000313" key="1">
    <source>
        <dbReference type="EMBL" id="PCH39639.1"/>
    </source>
</evidence>
<dbReference type="OMA" id="FPNEATH"/>
<reference evidence="1 2" key="1">
    <citation type="journal article" date="2012" name="Science">
        <title>The Paleozoic origin of enzymatic lignin decomposition reconstructed from 31 fungal genomes.</title>
        <authorList>
            <person name="Floudas D."/>
            <person name="Binder M."/>
            <person name="Riley R."/>
            <person name="Barry K."/>
            <person name="Blanchette R.A."/>
            <person name="Henrissat B."/>
            <person name="Martinez A.T."/>
            <person name="Otillar R."/>
            <person name="Spatafora J.W."/>
            <person name="Yadav J.S."/>
            <person name="Aerts A."/>
            <person name="Benoit I."/>
            <person name="Boyd A."/>
            <person name="Carlson A."/>
            <person name="Copeland A."/>
            <person name="Coutinho P.M."/>
            <person name="de Vries R.P."/>
            <person name="Ferreira P."/>
            <person name="Findley K."/>
            <person name="Foster B."/>
            <person name="Gaskell J."/>
            <person name="Glotzer D."/>
            <person name="Gorecki P."/>
            <person name="Heitman J."/>
            <person name="Hesse C."/>
            <person name="Hori C."/>
            <person name="Igarashi K."/>
            <person name="Jurgens J.A."/>
            <person name="Kallen N."/>
            <person name="Kersten P."/>
            <person name="Kohler A."/>
            <person name="Kuees U."/>
            <person name="Kumar T.K.A."/>
            <person name="Kuo A."/>
            <person name="LaButti K."/>
            <person name="Larrondo L.F."/>
            <person name="Lindquist E."/>
            <person name="Ling A."/>
            <person name="Lombard V."/>
            <person name="Lucas S."/>
            <person name="Lundell T."/>
            <person name="Martin R."/>
            <person name="McLaughlin D.J."/>
            <person name="Morgenstern I."/>
            <person name="Morin E."/>
            <person name="Murat C."/>
            <person name="Nagy L.G."/>
            <person name="Nolan M."/>
            <person name="Ohm R.A."/>
            <person name="Patyshakuliyeva A."/>
            <person name="Rokas A."/>
            <person name="Ruiz-Duenas F.J."/>
            <person name="Sabat G."/>
            <person name="Salamov A."/>
            <person name="Samejima M."/>
            <person name="Schmutz J."/>
            <person name="Slot J.C."/>
            <person name="St John F."/>
            <person name="Stenlid J."/>
            <person name="Sun H."/>
            <person name="Sun S."/>
            <person name="Syed K."/>
            <person name="Tsang A."/>
            <person name="Wiebenga A."/>
            <person name="Young D."/>
            <person name="Pisabarro A."/>
            <person name="Eastwood D.C."/>
            <person name="Martin F."/>
            <person name="Cullen D."/>
            <person name="Grigoriev I.V."/>
            <person name="Hibbett D.S."/>
        </authorList>
    </citation>
    <scope>NUCLEOTIDE SEQUENCE [LARGE SCALE GENOMIC DNA]</scope>
    <source>
        <strain evidence="1 2">MD-104</strain>
    </source>
</reference>
<sequence>MPCRNTEGKLHLSSLDINWDLLETFKGHLVRHIDRIRQFQEGLFVHEIRRFKNATWMDTSPCWINVGIDMCEKGPVIQWLAQAHQQILRFALPTADEQKVQKLSQSKSYMHVCRVCQLVDFAGFYCEPHSTGQEDKVVYISAYTTDKAVTYQLHPGAFRQHYASEPYPAKMKRLLAEVQLLSEIFKQCQDQPCTARVEVRIPLKLALPTFMDVLDGFMERSVMSIRPKIWW</sequence>
<protein>
    <submittedName>
        <fullName evidence="1">Uncharacterized protein</fullName>
    </submittedName>
</protein>
<keyword evidence="2" id="KW-1185">Reference proteome</keyword>
<name>A0A2H3JLH0_WOLCO</name>
<evidence type="ECO:0000313" key="2">
    <source>
        <dbReference type="Proteomes" id="UP000218811"/>
    </source>
</evidence>
<dbReference type="AlphaFoldDB" id="A0A2H3JLH0"/>
<organism evidence="1 2">
    <name type="scientific">Wolfiporia cocos (strain MD-104)</name>
    <name type="common">Brown rot fungus</name>
    <dbReference type="NCBI Taxonomy" id="742152"/>
    <lineage>
        <taxon>Eukaryota</taxon>
        <taxon>Fungi</taxon>
        <taxon>Dikarya</taxon>
        <taxon>Basidiomycota</taxon>
        <taxon>Agaricomycotina</taxon>
        <taxon>Agaricomycetes</taxon>
        <taxon>Polyporales</taxon>
        <taxon>Phaeolaceae</taxon>
        <taxon>Wolfiporia</taxon>
    </lineage>
</organism>
<dbReference type="Proteomes" id="UP000218811">
    <property type="component" value="Unassembled WGS sequence"/>
</dbReference>
<gene>
    <name evidence="1" type="ORF">WOLCODRAFT_159226</name>
</gene>
<proteinExistence type="predicted"/>
<dbReference type="OrthoDB" id="3261690at2759"/>
<dbReference type="EMBL" id="KB468020">
    <property type="protein sequence ID" value="PCH39639.1"/>
    <property type="molecule type" value="Genomic_DNA"/>
</dbReference>